<dbReference type="InterPro" id="IPR019452">
    <property type="entry name" value="VPS39/TGF_beta_rcpt-assoc_1"/>
</dbReference>
<evidence type="ECO:0000256" key="2">
    <source>
        <dbReference type="ARBA" id="ARBA00023136"/>
    </source>
</evidence>
<dbReference type="PANTHER" id="PTHR12894:SF49">
    <property type="entry name" value="VAM6_VPS39-LIKE PROTEIN"/>
    <property type="match status" value="1"/>
</dbReference>
<dbReference type="GO" id="GO:0034058">
    <property type="term" value="P:endosomal vesicle fusion"/>
    <property type="evidence" value="ECO:0007669"/>
    <property type="project" value="TreeGrafter"/>
</dbReference>
<comment type="caution">
    <text evidence="6">The sequence shown here is derived from an EMBL/GenBank/DDBJ whole genome shotgun (WGS) entry which is preliminary data.</text>
</comment>
<reference evidence="6 7" key="1">
    <citation type="journal article" date="2023" name="BMC Biol.">
        <title>The compact genome of the sponge Oopsacas minuta (Hexactinellida) is lacking key metazoan core genes.</title>
        <authorList>
            <person name="Santini S."/>
            <person name="Schenkelaars Q."/>
            <person name="Jourda C."/>
            <person name="Duchesne M."/>
            <person name="Belahbib H."/>
            <person name="Rocher C."/>
            <person name="Selva M."/>
            <person name="Riesgo A."/>
            <person name="Vervoort M."/>
            <person name="Leys S.P."/>
            <person name="Kodjabachian L."/>
            <person name="Le Bivic A."/>
            <person name="Borchiellini C."/>
            <person name="Claverie J.M."/>
            <person name="Renard E."/>
        </authorList>
    </citation>
    <scope>NUCLEOTIDE SEQUENCE [LARGE SCALE GENOMIC DNA]</scope>
    <source>
        <strain evidence="6">SPO-2</strain>
    </source>
</reference>
<name>A0AAV7JTC7_9METZ</name>
<evidence type="ECO:0000313" key="7">
    <source>
        <dbReference type="Proteomes" id="UP001165289"/>
    </source>
</evidence>
<dbReference type="GO" id="GO:0006886">
    <property type="term" value="P:intracellular protein transport"/>
    <property type="evidence" value="ECO:0007669"/>
    <property type="project" value="UniProtKB-UniRule"/>
</dbReference>
<dbReference type="GO" id="GO:0005737">
    <property type="term" value="C:cytoplasm"/>
    <property type="evidence" value="ECO:0007669"/>
    <property type="project" value="TreeGrafter"/>
</dbReference>
<accession>A0AAV7JTC7</accession>
<dbReference type="InterPro" id="IPR000547">
    <property type="entry name" value="Clathrin_H-chain/VPS_repeat"/>
</dbReference>
<feature type="domain" description="CNH" evidence="5">
    <location>
        <begin position="14"/>
        <end position="304"/>
    </location>
</feature>
<dbReference type="Pfam" id="PF10367">
    <property type="entry name" value="zf-Vps39_C"/>
    <property type="match status" value="1"/>
</dbReference>
<proteinExistence type="inferred from homology"/>
<evidence type="ECO:0000313" key="6">
    <source>
        <dbReference type="EMBL" id="KAI6652243.1"/>
    </source>
</evidence>
<dbReference type="Pfam" id="PF10366">
    <property type="entry name" value="Vps39_1"/>
    <property type="match status" value="1"/>
</dbReference>
<dbReference type="InterPro" id="IPR001180">
    <property type="entry name" value="CNH_dom"/>
</dbReference>
<dbReference type="InterPro" id="IPR032914">
    <property type="entry name" value="Vam6/VPS39/TRAP1"/>
</dbReference>
<keyword evidence="2" id="KW-0472">Membrane</keyword>
<dbReference type="PROSITE" id="PS50236">
    <property type="entry name" value="CHCR"/>
    <property type="match status" value="1"/>
</dbReference>
<dbReference type="InterPro" id="IPR019453">
    <property type="entry name" value="VPS39/TGFA1_Znf"/>
</dbReference>
<evidence type="ECO:0000259" key="5">
    <source>
        <dbReference type="PROSITE" id="PS50219"/>
    </source>
</evidence>
<dbReference type="PROSITE" id="PS50219">
    <property type="entry name" value="CNH"/>
    <property type="match status" value="1"/>
</dbReference>
<feature type="repeat" description="CHCR" evidence="4">
    <location>
        <begin position="567"/>
        <end position="744"/>
    </location>
</feature>
<dbReference type="Pfam" id="PF00780">
    <property type="entry name" value="CNH"/>
    <property type="match status" value="1"/>
</dbReference>
<dbReference type="PANTHER" id="PTHR12894">
    <property type="entry name" value="CNH DOMAIN CONTAINING"/>
    <property type="match status" value="1"/>
</dbReference>
<sequence>MDTFELVPILKKLPLTVESMTTWGDWLAVGTKEGHILGYYIASNNQKIFQEKGEDLFEPELKNTARGISKKPIIQMAVSTEFRLLFALTDGELLVHNLDQLTPTDLSIRNRACHLFAISVTTEDVGVRQLTLCLAEKKRLVFFFLSGKGGPHARAKERTWEHLGEQNLTDSARCVVWNKECDAVFVGVKKEYFFVPVKSSLQIKEIFPLGHVRSEPLVKNVDNDEVAICKDDKTHFLSSHGQPSRKYTISWGDIPLDFIYSYPYYVALLNKMIEVRAVEDTNPFRIQTLMLPESPKCIVNAEHAYVASAQFIWRLEPIAIHRQLKTAIQSKHFSVGLLLAEMLEGTPEEKKGQVLHIKRLQAFSLFTQHEFEQSLEKYSQIQADPIDVISLYPKLLPDAIRLKRKHPAEPPPLTGKDLSQAMDVLTQYLMQQRNLYKEKLKPGETDTPTIDMLQIIDTTLLKCYAECNESLIGPLVRLKDNYLFLVESERILKRKSKLPELIQLYNTKGEHKKSLNLLMSCHHQSQAPLCGPAHTIDYLQKLGPNHLPLILQFSKWVLGKTPEEGLKIFTEDIQEVEYLDREIVLDFIKNENKGLVIPYLKAIMINWGETKSHFHNELVLCYKSEVLRLLEPYKGKKFEERPKAGQEPGGLGSIRRELISFLENSQHYKPEKLISSFPQGDLYEERALLLGRLERHEPALAIYAYILRSPSLAEDYCEKNYPHFRDIYLLLMKMYLITPDLEKLGIESPRRDKLESNMKSALALLSKYHEVIDTSQVLNLLPPDTPLRDLQVFLTSVLEKKSKERRTNQVTKSLIFAQHVQVQRERIRSEGTFYHITDDTICDHCKKKLGDSAFAWNANNGSIVHYYCWDANQIKQERAKNPGLNS</sequence>
<dbReference type="AlphaFoldDB" id="A0AAV7JTC7"/>
<comment type="similarity">
    <text evidence="3">Belongs to the VAM6/VPS39 family.</text>
</comment>
<dbReference type="GO" id="GO:0006914">
    <property type="term" value="P:autophagy"/>
    <property type="evidence" value="ECO:0007669"/>
    <property type="project" value="TreeGrafter"/>
</dbReference>
<comment type="subcellular location">
    <subcellularLocation>
        <location evidence="1">Endomembrane system</location>
        <topology evidence="1">Peripheral membrane protein</topology>
    </subcellularLocation>
</comment>
<evidence type="ECO:0000256" key="4">
    <source>
        <dbReference type="PROSITE-ProRule" id="PRU01006"/>
    </source>
</evidence>
<keyword evidence="7" id="KW-1185">Reference proteome</keyword>
<protein>
    <recommendedName>
        <fullName evidence="5">CNH domain-containing protein</fullName>
    </recommendedName>
</protein>
<evidence type="ECO:0000256" key="1">
    <source>
        <dbReference type="ARBA" id="ARBA00004184"/>
    </source>
</evidence>
<gene>
    <name evidence="6" type="ORF">LOD99_7260</name>
</gene>
<dbReference type="Proteomes" id="UP001165289">
    <property type="component" value="Unassembled WGS sequence"/>
</dbReference>
<dbReference type="EMBL" id="JAKMXF010000299">
    <property type="protein sequence ID" value="KAI6652243.1"/>
    <property type="molecule type" value="Genomic_DNA"/>
</dbReference>
<dbReference type="GO" id="GO:0016020">
    <property type="term" value="C:membrane"/>
    <property type="evidence" value="ECO:0007669"/>
    <property type="project" value="TreeGrafter"/>
</dbReference>
<organism evidence="6 7">
    <name type="scientific">Oopsacas minuta</name>
    <dbReference type="NCBI Taxonomy" id="111878"/>
    <lineage>
        <taxon>Eukaryota</taxon>
        <taxon>Metazoa</taxon>
        <taxon>Porifera</taxon>
        <taxon>Hexactinellida</taxon>
        <taxon>Hexasterophora</taxon>
        <taxon>Lyssacinosida</taxon>
        <taxon>Leucopsacidae</taxon>
        <taxon>Oopsacas</taxon>
    </lineage>
</organism>
<evidence type="ECO:0000256" key="3">
    <source>
        <dbReference type="ARBA" id="ARBA00038201"/>
    </source>
</evidence>
<dbReference type="GO" id="GO:0012505">
    <property type="term" value="C:endomembrane system"/>
    <property type="evidence" value="ECO:0007669"/>
    <property type="project" value="UniProtKB-SubCell"/>
</dbReference>